<protein>
    <submittedName>
        <fullName evidence="1">MyoD family inhibitor domain containing 2</fullName>
    </submittedName>
</protein>
<organism evidence="1 2">
    <name type="scientific">Papio anubis</name>
    <name type="common">Olive baboon</name>
    <dbReference type="NCBI Taxonomy" id="9555"/>
    <lineage>
        <taxon>Eukaryota</taxon>
        <taxon>Metazoa</taxon>
        <taxon>Chordata</taxon>
        <taxon>Craniata</taxon>
        <taxon>Vertebrata</taxon>
        <taxon>Euteleostomi</taxon>
        <taxon>Mammalia</taxon>
        <taxon>Eutheria</taxon>
        <taxon>Euarchontoglires</taxon>
        <taxon>Primates</taxon>
        <taxon>Haplorrhini</taxon>
        <taxon>Catarrhini</taxon>
        <taxon>Cercopithecidae</taxon>
        <taxon>Cercopithecinae</taxon>
        <taxon>Papio</taxon>
    </lineage>
</organism>
<reference evidence="1" key="3">
    <citation type="submission" date="2025-09" db="UniProtKB">
        <authorList>
            <consortium name="Ensembl"/>
        </authorList>
    </citation>
    <scope>IDENTIFICATION</scope>
</reference>
<sequence length="190" mass="20884">MSETELEKIKVRTAEHLENDKNNISWLKEGLSTPILNPLGDPGTQLTNEKHADEKPINAIVINSVSEFNITDGPAKENPNEKKLSESSTSLSSLEECQTTFSYLQTDTSVHHRDTDGSTYCLLLAESRQKPLRATGKCSLPILGIQHRGGQEEGMEKEAGHQEASSGLCHAQVCQKETGSILWKTGWLPS</sequence>
<reference evidence="1 2" key="1">
    <citation type="submission" date="2012-03" db="EMBL/GenBank/DDBJ databases">
        <title>Whole Genome Assembly of Papio anubis.</title>
        <authorList>
            <person name="Liu Y.L."/>
            <person name="Abraham K.A."/>
            <person name="Akbar H.A."/>
            <person name="Ali S.A."/>
            <person name="Anosike U.A."/>
            <person name="Aqrawi P.A."/>
            <person name="Arias F.A."/>
            <person name="Attaway T.A."/>
            <person name="Awwad R.A."/>
            <person name="Babu C.B."/>
            <person name="Bandaranaike D.B."/>
            <person name="Battles P.B."/>
            <person name="Bell A.B."/>
            <person name="Beltran B.B."/>
            <person name="Berhane-Mersha D.B."/>
            <person name="Bess C.B."/>
            <person name="Bickham C.B."/>
            <person name="Bolden T.B."/>
            <person name="Carter K.C."/>
            <person name="Chau D.C."/>
            <person name="Chavez A.C."/>
            <person name="Clerc-Blankenburg K.C."/>
            <person name="Coyle M.C."/>
            <person name="Dao M.D."/>
            <person name="Davila M.L.D."/>
            <person name="Davy-Carroll L.D."/>
            <person name="Denson S.D."/>
            <person name="Dinh H.D."/>
            <person name="Fernandez S.F."/>
            <person name="Fernando P.F."/>
            <person name="Forbes L.F."/>
            <person name="Francis C.F."/>
            <person name="Francisco L.F."/>
            <person name="Fu Q.F."/>
            <person name="Garcia-Iii R.G."/>
            <person name="Garrett T.G."/>
            <person name="Gross S.G."/>
            <person name="Gubbala S.G."/>
            <person name="Hirani K.H."/>
            <person name="Hogues M.H."/>
            <person name="Hollins B.H."/>
            <person name="Jackson L.J."/>
            <person name="Javaid M.J."/>
            <person name="Jhangiani S.J."/>
            <person name="Johnson A.J."/>
            <person name="Johnson B.J."/>
            <person name="Jones J.J."/>
            <person name="Joshi V.J."/>
            <person name="Kalu J.K."/>
            <person name="Khan N.K."/>
            <person name="Korchina V.K."/>
            <person name="Kovar C.K."/>
            <person name="Lago L.L."/>
            <person name="Lara F.L."/>
            <person name="Le T.-K.L."/>
            <person name="Lee S.L."/>
            <person name="Legall-Iii F.L."/>
            <person name="Lemon S.L."/>
            <person name="Liu J.L."/>
            <person name="Liu Y.-S.L."/>
            <person name="Liyanage D.L."/>
            <person name="Lopez J.L."/>
            <person name="Lorensuhewa L.L."/>
            <person name="Mata R.M."/>
            <person name="Mathew T.M."/>
            <person name="Mercado C.M."/>
            <person name="Mercado I.M."/>
            <person name="Morales K.M."/>
            <person name="Morgan M.M."/>
            <person name="Munidasa M.M."/>
            <person name="Ngo D.N."/>
            <person name="Nguyen L.N."/>
            <person name="Nguyen T.N."/>
            <person name="Nguyen N.N."/>
            <person name="Obregon M.O."/>
            <person name="Okwuonu G.O."/>
            <person name="Ongeri F.O."/>
            <person name="Onwere C.O."/>
            <person name="Osifeso I.O."/>
            <person name="Parra A.P."/>
            <person name="Patil S.P."/>
            <person name="Perez A.P."/>
            <person name="Perez Y.P."/>
            <person name="Pham C.P."/>
            <person name="Pu L.-L.P."/>
            <person name="Puazo M.P."/>
            <person name="Quiroz J.Q."/>
            <person name="Rouhana J.R."/>
            <person name="Ruiz M.R."/>
            <person name="Ruiz S.-J.R."/>
            <person name="Saada N.S."/>
            <person name="Santibanez J.S."/>
            <person name="Scheel M.S."/>
            <person name="Schneider B.S."/>
            <person name="Simmons D.S."/>
            <person name="Sisson I.S."/>
            <person name="Tang L.-Y.T."/>
            <person name="Thornton R.T."/>
            <person name="Tisius J.T."/>
            <person name="Toledanes G.T."/>
            <person name="Trejos Z.T."/>
            <person name="Usmani K.U."/>
            <person name="Varghese R.V."/>
            <person name="Vattathil S.V."/>
            <person name="Vee V.V."/>
            <person name="Walker D.W."/>
            <person name="Weissenberger G.W."/>
            <person name="White C.W."/>
            <person name="Williams A.W."/>
            <person name="Woodworth J.W."/>
            <person name="Wright R.W."/>
            <person name="Zhu Y.Z."/>
            <person name="Han Y.H."/>
            <person name="Newsham I.N."/>
            <person name="Nazareth L.N."/>
            <person name="Worley K.W."/>
            <person name="Muzny D.M."/>
            <person name="Rogers J.R."/>
            <person name="Gibbs R.G."/>
        </authorList>
    </citation>
    <scope>NUCLEOTIDE SEQUENCE [LARGE SCALE GENOMIC DNA]</scope>
</reference>
<reference evidence="1" key="2">
    <citation type="submission" date="2025-08" db="UniProtKB">
        <authorList>
            <consortium name="Ensembl"/>
        </authorList>
    </citation>
    <scope>IDENTIFICATION</scope>
</reference>
<accession>A0A2I3LN10</accession>
<evidence type="ECO:0000313" key="2">
    <source>
        <dbReference type="Proteomes" id="UP000028761"/>
    </source>
</evidence>
<dbReference type="Bgee" id="ENSPANG00000030663">
    <property type="expression patterns" value="Expressed in putamen and 7 other cell types or tissues"/>
</dbReference>
<dbReference type="GeneTree" id="ENSGT00730000111641"/>
<evidence type="ECO:0000313" key="1">
    <source>
        <dbReference type="Ensembl" id="ENSPANP00000024814.2"/>
    </source>
</evidence>
<keyword evidence="2" id="KW-1185">Reference proteome</keyword>
<dbReference type="Proteomes" id="UP000028761">
    <property type="component" value="Chromosome 2"/>
</dbReference>
<name>A0A2I3LN10_PAPAN</name>
<dbReference type="AlphaFoldDB" id="A0A2I3LN10"/>
<proteinExistence type="predicted"/>
<dbReference type="Ensembl" id="ENSPANT00000041140.2">
    <property type="protein sequence ID" value="ENSPANP00000024814.2"/>
    <property type="gene ID" value="ENSPANG00000040564.1"/>
</dbReference>
<gene>
    <name evidence="1" type="primary">MDFIC2</name>
</gene>